<evidence type="ECO:0000256" key="1">
    <source>
        <dbReference type="SAM" id="MobiDB-lite"/>
    </source>
</evidence>
<comment type="caution">
    <text evidence="3">The sequence shown here is derived from an EMBL/GenBank/DDBJ whole genome shotgun (WGS) entry which is preliminary data.</text>
</comment>
<feature type="transmembrane region" description="Helical" evidence="2">
    <location>
        <begin position="50"/>
        <end position="69"/>
    </location>
</feature>
<organism evidence="3 4">
    <name type="scientific">Beauveria bassiana</name>
    <name type="common">White muscardine disease fungus</name>
    <name type="synonym">Tritirachium shiotae</name>
    <dbReference type="NCBI Taxonomy" id="176275"/>
    <lineage>
        <taxon>Eukaryota</taxon>
        <taxon>Fungi</taxon>
        <taxon>Dikarya</taxon>
        <taxon>Ascomycota</taxon>
        <taxon>Pezizomycotina</taxon>
        <taxon>Sordariomycetes</taxon>
        <taxon>Hypocreomycetidae</taxon>
        <taxon>Hypocreales</taxon>
        <taxon>Cordycipitaceae</taxon>
        <taxon>Beauveria</taxon>
    </lineage>
</organism>
<reference evidence="3 4" key="1">
    <citation type="submission" date="2016-07" db="EMBL/GenBank/DDBJ databases">
        <title>Comparative genomics of the entomopathogenic fungus Beauveria bassiana.</title>
        <authorList>
            <person name="Valero Jimenez C.A."/>
            <person name="Zwaan B.J."/>
            <person name="Van Kan J.A."/>
            <person name="Takken W."/>
            <person name="Debets A.J."/>
            <person name="Schoustra S.E."/>
            <person name="Koenraadt C.J."/>
        </authorList>
    </citation>
    <scope>NUCLEOTIDE SEQUENCE [LARGE SCALE GENOMIC DNA]</scope>
    <source>
        <strain evidence="3 4">ARSEF 8028</strain>
    </source>
</reference>
<accession>A0A2S7YG66</accession>
<evidence type="ECO:0000256" key="2">
    <source>
        <dbReference type="SAM" id="Phobius"/>
    </source>
</evidence>
<evidence type="ECO:0000313" key="3">
    <source>
        <dbReference type="EMBL" id="PQK14969.1"/>
    </source>
</evidence>
<gene>
    <name evidence="3" type="ORF">BB8028_0005g04870</name>
</gene>
<keyword evidence="2" id="KW-0812">Transmembrane</keyword>
<dbReference type="AlphaFoldDB" id="A0A2S7YG66"/>
<evidence type="ECO:0000313" key="4">
    <source>
        <dbReference type="Proteomes" id="UP000237441"/>
    </source>
</evidence>
<dbReference type="OrthoDB" id="4870471at2759"/>
<proteinExistence type="predicted"/>
<dbReference type="EMBL" id="JRHA01000005">
    <property type="protein sequence ID" value="PQK14969.1"/>
    <property type="molecule type" value="Genomic_DNA"/>
</dbReference>
<keyword evidence="2" id="KW-1133">Transmembrane helix</keyword>
<feature type="compositionally biased region" description="Polar residues" evidence="1">
    <location>
        <begin position="75"/>
        <end position="93"/>
    </location>
</feature>
<protein>
    <submittedName>
        <fullName evidence="3">Uncharacterized protein</fullName>
    </submittedName>
</protein>
<dbReference type="Proteomes" id="UP000237441">
    <property type="component" value="Unassembled WGS sequence"/>
</dbReference>
<name>A0A2S7YG66_BEABA</name>
<keyword evidence="2" id="KW-0472">Membrane</keyword>
<feature type="compositionally biased region" description="Low complexity" evidence="1">
    <location>
        <begin position="23"/>
        <end position="33"/>
    </location>
</feature>
<feature type="region of interest" description="Disordered" evidence="1">
    <location>
        <begin position="74"/>
        <end position="93"/>
    </location>
</feature>
<sequence length="93" mass="9765">MSCTRNLITMAARPSLRTMQPASIRRISSGSRGPLDKPAESSTSPKMPGWRIAAMVGVGVAAFYAMFLAKPDAVAQSSVPTTQTKNPAASRGN</sequence>
<feature type="region of interest" description="Disordered" evidence="1">
    <location>
        <begin position="1"/>
        <end position="47"/>
    </location>
</feature>